<dbReference type="PANTHER" id="PTHR47203">
    <property type="match status" value="1"/>
</dbReference>
<dbReference type="RefSeq" id="XP_062685986.1">
    <property type="nucleotide sequence ID" value="XM_062821636.1"/>
</dbReference>
<name>A0AAE0MW47_9PEZI</name>
<organism evidence="3 4">
    <name type="scientific">Neurospora tetraspora</name>
    <dbReference type="NCBI Taxonomy" id="94610"/>
    <lineage>
        <taxon>Eukaryota</taxon>
        <taxon>Fungi</taxon>
        <taxon>Dikarya</taxon>
        <taxon>Ascomycota</taxon>
        <taxon>Pezizomycotina</taxon>
        <taxon>Sordariomycetes</taxon>
        <taxon>Sordariomycetidae</taxon>
        <taxon>Sordariales</taxon>
        <taxon>Sordariaceae</taxon>
        <taxon>Neurospora</taxon>
    </lineage>
</organism>
<feature type="compositionally biased region" description="Basic and acidic residues" evidence="1">
    <location>
        <begin position="198"/>
        <end position="222"/>
    </location>
</feature>
<keyword evidence="4" id="KW-1185">Reference proteome</keyword>
<evidence type="ECO:0000256" key="1">
    <source>
        <dbReference type="SAM" id="MobiDB-lite"/>
    </source>
</evidence>
<feature type="region of interest" description="Disordered" evidence="1">
    <location>
        <begin position="107"/>
        <end position="126"/>
    </location>
</feature>
<dbReference type="Gene3D" id="1.10.340.30">
    <property type="entry name" value="Hypothetical protein, domain 2"/>
    <property type="match status" value="1"/>
</dbReference>
<dbReference type="SUPFAM" id="SSF48150">
    <property type="entry name" value="DNA-glycosylase"/>
    <property type="match status" value="1"/>
</dbReference>
<dbReference type="Gene3D" id="1.10.1670.10">
    <property type="entry name" value="Helix-hairpin-Helix base-excision DNA repair enzymes (C-terminal)"/>
    <property type="match status" value="1"/>
</dbReference>
<comment type="caution">
    <text evidence="3">The sequence shown here is derived from an EMBL/GenBank/DDBJ whole genome shotgun (WGS) entry which is preliminary data.</text>
</comment>
<dbReference type="InterPro" id="IPR003265">
    <property type="entry name" value="HhH-GPD_domain"/>
</dbReference>
<gene>
    <name evidence="3" type="ORF">B0H65DRAFT_19093</name>
</gene>
<dbReference type="PANTHER" id="PTHR47203:SF1">
    <property type="entry name" value="HYPOTHETICAL BASE EXCISION DNA REPAIR PROTEIN (EUROFUNG)"/>
    <property type="match status" value="1"/>
</dbReference>
<dbReference type="CDD" id="cd00056">
    <property type="entry name" value="ENDO3c"/>
    <property type="match status" value="1"/>
</dbReference>
<feature type="compositionally biased region" description="Polar residues" evidence="1">
    <location>
        <begin position="107"/>
        <end position="117"/>
    </location>
</feature>
<dbReference type="InterPro" id="IPR011257">
    <property type="entry name" value="DNA_glycosylase"/>
</dbReference>
<feature type="compositionally biased region" description="Polar residues" evidence="1">
    <location>
        <begin position="131"/>
        <end position="145"/>
    </location>
</feature>
<evidence type="ECO:0000259" key="2">
    <source>
        <dbReference type="SMART" id="SM00478"/>
    </source>
</evidence>
<feature type="domain" description="HhH-GPD" evidence="2">
    <location>
        <begin position="338"/>
        <end position="525"/>
    </location>
</feature>
<evidence type="ECO:0000313" key="4">
    <source>
        <dbReference type="Proteomes" id="UP001278500"/>
    </source>
</evidence>
<protein>
    <submittedName>
        <fullName evidence="3">DNA glycosylase</fullName>
    </submittedName>
</protein>
<dbReference type="GO" id="GO:0000702">
    <property type="term" value="F:oxidized base lesion DNA N-glycosylase activity"/>
    <property type="evidence" value="ECO:0007669"/>
    <property type="project" value="UniProtKB-ARBA"/>
</dbReference>
<dbReference type="GeneID" id="87858790"/>
<reference evidence="3" key="2">
    <citation type="submission" date="2023-06" db="EMBL/GenBank/DDBJ databases">
        <authorList>
            <consortium name="Lawrence Berkeley National Laboratory"/>
            <person name="Haridas S."/>
            <person name="Hensen N."/>
            <person name="Bonometti L."/>
            <person name="Westerberg I."/>
            <person name="Brannstrom I.O."/>
            <person name="Guillou S."/>
            <person name="Cros-Aarteil S."/>
            <person name="Calhoun S."/>
            <person name="Kuo A."/>
            <person name="Mondo S."/>
            <person name="Pangilinan J."/>
            <person name="Riley R."/>
            <person name="Labutti K."/>
            <person name="Andreopoulos B."/>
            <person name="Lipzen A."/>
            <person name="Chen C."/>
            <person name="Yanf M."/>
            <person name="Daum C."/>
            <person name="Ng V."/>
            <person name="Clum A."/>
            <person name="Steindorff A."/>
            <person name="Ohm R."/>
            <person name="Martin F."/>
            <person name="Silar P."/>
            <person name="Natvig D."/>
            <person name="Lalanne C."/>
            <person name="Gautier V."/>
            <person name="Ament-Velasquez S.L."/>
            <person name="Kruys A."/>
            <person name="Hutchinson M.I."/>
            <person name="Powell A.J."/>
            <person name="Barry K."/>
            <person name="Miller A.N."/>
            <person name="Grigoriev I.V."/>
            <person name="Debuchy R."/>
            <person name="Gladieux P."/>
            <person name="Thoren M.H."/>
            <person name="Johannesson H."/>
        </authorList>
    </citation>
    <scope>NUCLEOTIDE SEQUENCE</scope>
    <source>
        <strain evidence="3">CBS 560.94</strain>
    </source>
</reference>
<sequence length="563" mass="61927">MGMRTRSAAKRLKVDTDEHIVVVSPLQKSVIAPNHASVTIVASIEVDSRTRGKRKRGHATQAQPLEVKGGWDVLSHGIDALPTPGITPEVPYSLSGSSDTPMYATRSVTKRQTQSPFEVTKTRTENVETQNTPIGTGLLQGNTPVDSPVHHTRSVTKRQTKIHLGTIKARTENSNTTEAVETTGDAAPGKIIEVITPKNDRDEERTTRDRRVTRSSSKKPDTATDETFQSGNGQIIVKSTEKTTKVTATKTPTVDRDSPDYRMPVKRGPDNPMGLTPGFSPYPNREVPASEACGDVYRILAAIHGKVEQPKKMPKASLEKAGCGEVPCVLDALLRTLISGNTLMAMADQAIRNMVQEYGLREHGSGAGSINWENVASEPEEKLAQVIKVSGNGNQKAKNIKLILDMVALEMAQMARENNGMGGKREVAFPETLNLDHMHTLTKDEAMAKLVRYPGIGIKSAACVALFCLRKPCFAVDTHVHRFCRWLGWVPEKANAEDCFKHCDVKVPDHLKYGLHQLFIRHGQQCFKCRKATKPGTKEWREAPECPLEHLLDRGKGDARGYD</sequence>
<dbReference type="Proteomes" id="UP001278500">
    <property type="component" value="Unassembled WGS sequence"/>
</dbReference>
<dbReference type="EMBL" id="JAUEPP010000001">
    <property type="protein sequence ID" value="KAK3354608.1"/>
    <property type="molecule type" value="Genomic_DNA"/>
</dbReference>
<reference evidence="3" key="1">
    <citation type="journal article" date="2023" name="Mol. Phylogenet. Evol.">
        <title>Genome-scale phylogeny and comparative genomics of the fungal order Sordariales.</title>
        <authorList>
            <person name="Hensen N."/>
            <person name="Bonometti L."/>
            <person name="Westerberg I."/>
            <person name="Brannstrom I.O."/>
            <person name="Guillou S."/>
            <person name="Cros-Aarteil S."/>
            <person name="Calhoun S."/>
            <person name="Haridas S."/>
            <person name="Kuo A."/>
            <person name="Mondo S."/>
            <person name="Pangilinan J."/>
            <person name="Riley R."/>
            <person name="LaButti K."/>
            <person name="Andreopoulos B."/>
            <person name="Lipzen A."/>
            <person name="Chen C."/>
            <person name="Yan M."/>
            <person name="Daum C."/>
            <person name="Ng V."/>
            <person name="Clum A."/>
            <person name="Steindorff A."/>
            <person name="Ohm R.A."/>
            <person name="Martin F."/>
            <person name="Silar P."/>
            <person name="Natvig D.O."/>
            <person name="Lalanne C."/>
            <person name="Gautier V."/>
            <person name="Ament-Velasquez S.L."/>
            <person name="Kruys A."/>
            <person name="Hutchinson M.I."/>
            <person name="Powell A.J."/>
            <person name="Barry K."/>
            <person name="Miller A.N."/>
            <person name="Grigoriev I.V."/>
            <person name="Debuchy R."/>
            <person name="Gladieux P."/>
            <person name="Hiltunen Thoren M."/>
            <person name="Johannesson H."/>
        </authorList>
    </citation>
    <scope>NUCLEOTIDE SEQUENCE</scope>
    <source>
        <strain evidence="3">CBS 560.94</strain>
    </source>
</reference>
<feature type="region of interest" description="Disordered" evidence="1">
    <location>
        <begin position="194"/>
        <end position="273"/>
    </location>
</feature>
<dbReference type="AlphaFoldDB" id="A0AAE0MW47"/>
<feature type="region of interest" description="Disordered" evidence="1">
    <location>
        <begin position="131"/>
        <end position="160"/>
    </location>
</feature>
<feature type="compositionally biased region" description="Basic residues" evidence="1">
    <location>
        <begin position="150"/>
        <end position="160"/>
    </location>
</feature>
<dbReference type="SMART" id="SM00478">
    <property type="entry name" value="ENDO3c"/>
    <property type="match status" value="1"/>
</dbReference>
<dbReference type="InterPro" id="IPR023170">
    <property type="entry name" value="HhH_base_excis_C"/>
</dbReference>
<dbReference type="GO" id="GO:0006285">
    <property type="term" value="P:base-excision repair, AP site formation"/>
    <property type="evidence" value="ECO:0007669"/>
    <property type="project" value="UniProtKB-ARBA"/>
</dbReference>
<evidence type="ECO:0000313" key="3">
    <source>
        <dbReference type="EMBL" id="KAK3354608.1"/>
    </source>
</evidence>
<proteinExistence type="predicted"/>
<dbReference type="Pfam" id="PF00730">
    <property type="entry name" value="HhH-GPD"/>
    <property type="match status" value="1"/>
</dbReference>
<accession>A0AAE0MW47</accession>